<feature type="transmembrane region" description="Helical" evidence="1">
    <location>
        <begin position="12"/>
        <end position="30"/>
    </location>
</feature>
<dbReference type="EMBL" id="SOCA01000003">
    <property type="protein sequence ID" value="TDU71407.1"/>
    <property type="molecule type" value="Genomic_DNA"/>
</dbReference>
<organism evidence="2 3">
    <name type="scientific">Prosthecobacter fusiformis</name>
    <dbReference type="NCBI Taxonomy" id="48464"/>
    <lineage>
        <taxon>Bacteria</taxon>
        <taxon>Pseudomonadati</taxon>
        <taxon>Verrucomicrobiota</taxon>
        <taxon>Verrucomicrobiia</taxon>
        <taxon>Verrucomicrobiales</taxon>
        <taxon>Verrucomicrobiaceae</taxon>
        <taxon>Prosthecobacter</taxon>
    </lineage>
</organism>
<dbReference type="GO" id="GO:0016740">
    <property type="term" value="F:transferase activity"/>
    <property type="evidence" value="ECO:0007669"/>
    <property type="project" value="UniProtKB-KW"/>
</dbReference>
<keyword evidence="3" id="KW-1185">Reference proteome</keyword>
<gene>
    <name evidence="2" type="ORF">EI77_02531</name>
</gene>
<keyword evidence="2" id="KW-0808">Transferase</keyword>
<protein>
    <submittedName>
        <fullName evidence="2">Glycosyltransferase involved in cell wall biosynthesis</fullName>
    </submittedName>
</protein>
<reference evidence="2 3" key="1">
    <citation type="submission" date="2019-03" db="EMBL/GenBank/DDBJ databases">
        <title>Genomic Encyclopedia of Archaeal and Bacterial Type Strains, Phase II (KMG-II): from individual species to whole genera.</title>
        <authorList>
            <person name="Goeker M."/>
        </authorList>
    </citation>
    <scope>NUCLEOTIDE SEQUENCE [LARGE SCALE GENOMIC DNA]</scope>
    <source>
        <strain evidence="2 3">ATCC 25309</strain>
    </source>
</reference>
<accession>A0A4R7S305</accession>
<dbReference type="AlphaFoldDB" id="A0A4R7S305"/>
<dbReference type="SUPFAM" id="SSF53756">
    <property type="entry name" value="UDP-Glycosyltransferase/glycogen phosphorylase"/>
    <property type="match status" value="1"/>
</dbReference>
<dbReference type="Gene3D" id="3.40.50.2000">
    <property type="entry name" value="Glycogen Phosphorylase B"/>
    <property type="match status" value="1"/>
</dbReference>
<proteinExistence type="predicted"/>
<keyword evidence="1" id="KW-1133">Transmembrane helix</keyword>
<keyword evidence="1" id="KW-0812">Transmembrane</keyword>
<evidence type="ECO:0000313" key="3">
    <source>
        <dbReference type="Proteomes" id="UP000295662"/>
    </source>
</evidence>
<sequence length="324" mass="36399">MRRWLRENSNADIIFVPTVLVHHLLGWWLLAQGTLKESQTTILLFFPNTPVKLGPTGKGFLPTDPTSRLFGWLIKKLATAVKEKRVILGAETRSMQQALEEATGVAFVYLPHPVPNFATLDSSERPLTMAVYGPARHEKGSDILQEAIEKHLITFPESKTRFVIQWLGDFHDDEGRLVQKSQTLEADVRVEYVTSYFEPGEYARRLGQTDLLLLPYRCSSYDLRVSRVVIEAMVHGIPVIATRGTTLEEQAQIHGACIPCEDGCAESLQKAIAQAEQNICALRSLAQERAPMAREHFSVKHFRDLLLHKIPDGTGVHPLSLETQ</sequence>
<keyword evidence="1" id="KW-0472">Membrane</keyword>
<comment type="caution">
    <text evidence="2">The sequence shown here is derived from an EMBL/GenBank/DDBJ whole genome shotgun (WGS) entry which is preliminary data.</text>
</comment>
<dbReference type="Pfam" id="PF13692">
    <property type="entry name" value="Glyco_trans_1_4"/>
    <property type="match status" value="1"/>
</dbReference>
<dbReference type="Proteomes" id="UP000295662">
    <property type="component" value="Unassembled WGS sequence"/>
</dbReference>
<evidence type="ECO:0000256" key="1">
    <source>
        <dbReference type="SAM" id="Phobius"/>
    </source>
</evidence>
<evidence type="ECO:0000313" key="2">
    <source>
        <dbReference type="EMBL" id="TDU71407.1"/>
    </source>
</evidence>
<name>A0A4R7S305_9BACT</name>